<organism evidence="6 7">
    <name type="scientific">Sousa chinensis</name>
    <name type="common">Indo-pacific humpbacked dolphin</name>
    <name type="synonym">Steno chinensis</name>
    <dbReference type="NCBI Taxonomy" id="103600"/>
    <lineage>
        <taxon>Eukaryota</taxon>
        <taxon>Metazoa</taxon>
        <taxon>Chordata</taxon>
        <taxon>Craniata</taxon>
        <taxon>Vertebrata</taxon>
        <taxon>Euteleostomi</taxon>
        <taxon>Mammalia</taxon>
        <taxon>Eutheria</taxon>
        <taxon>Laurasiatheria</taxon>
        <taxon>Artiodactyla</taxon>
        <taxon>Whippomorpha</taxon>
        <taxon>Cetacea</taxon>
        <taxon>Odontoceti</taxon>
        <taxon>Delphinidae</taxon>
        <taxon>Sousa</taxon>
    </lineage>
</organism>
<dbReference type="Gene3D" id="3.30.160.60">
    <property type="entry name" value="Classic Zinc Finger"/>
    <property type="match status" value="1"/>
</dbReference>
<evidence type="ECO:0000313" key="7">
    <source>
        <dbReference type="Proteomes" id="UP000295264"/>
    </source>
</evidence>
<evidence type="ECO:0000256" key="4">
    <source>
        <dbReference type="ARBA" id="ARBA00022771"/>
    </source>
</evidence>
<gene>
    <name evidence="6" type="ORF">DBR06_SOUSAS33710054</name>
</gene>
<keyword evidence="4" id="KW-0863">Zinc-finger</keyword>
<keyword evidence="3" id="KW-0677">Repeat</keyword>
<accession>A0A484GHD8</accession>
<dbReference type="AlphaFoldDB" id="A0A484GHD8"/>
<evidence type="ECO:0000256" key="3">
    <source>
        <dbReference type="ARBA" id="ARBA00022737"/>
    </source>
</evidence>
<dbReference type="Proteomes" id="UP000295264">
    <property type="component" value="Unassembled WGS sequence"/>
</dbReference>
<dbReference type="GO" id="GO:0008270">
    <property type="term" value="F:zinc ion binding"/>
    <property type="evidence" value="ECO:0007669"/>
    <property type="project" value="UniProtKB-KW"/>
</dbReference>
<keyword evidence="7" id="KW-1185">Reference proteome</keyword>
<keyword evidence="2" id="KW-0479">Metal-binding</keyword>
<evidence type="ECO:0000256" key="5">
    <source>
        <dbReference type="ARBA" id="ARBA00022833"/>
    </source>
</evidence>
<dbReference type="FunFam" id="3.30.160.60:FF:000688">
    <property type="entry name" value="zinc finger protein 197 isoform X1"/>
    <property type="match status" value="1"/>
</dbReference>
<reference evidence="6 7" key="1">
    <citation type="journal article" date="2018" name="Genomics">
        <title>Molecular footprints of inshore aquatic adaptation in Indo-Pacific humpback dolphin (Sousa chinensis).</title>
        <authorList>
            <person name="Ming Y."/>
            <person name="Jian J."/>
            <person name="Yu F."/>
            <person name="Yu X."/>
            <person name="Wang J."/>
            <person name="Liu W."/>
        </authorList>
    </citation>
    <scope>NUCLEOTIDE SEQUENCE [LARGE SCALE GENOMIC DNA]</scope>
    <source>
        <strain evidence="6">MY-2018</strain>
        <tissue evidence="6">Skin</tissue>
    </source>
</reference>
<evidence type="ECO:0008006" key="8">
    <source>
        <dbReference type="Google" id="ProtNLM"/>
    </source>
</evidence>
<name>A0A484GHD8_SOUCH</name>
<proteinExistence type="inferred from homology"/>
<evidence type="ECO:0000313" key="6">
    <source>
        <dbReference type="EMBL" id="TEA35093.1"/>
    </source>
</evidence>
<dbReference type="InterPro" id="IPR036236">
    <property type="entry name" value="Znf_C2H2_sf"/>
</dbReference>
<comment type="caution">
    <text evidence="6">The sequence shown here is derived from an EMBL/GenBank/DDBJ whole genome shotgun (WGS) entry which is preliminary data.</text>
</comment>
<sequence length="38" mass="4431">LIQRQRIHTGEKPYSRNGCENAFRQCSELIRHLGFQSG</sequence>
<keyword evidence="5" id="KW-0862">Zinc</keyword>
<evidence type="ECO:0000256" key="1">
    <source>
        <dbReference type="ARBA" id="ARBA00006991"/>
    </source>
</evidence>
<dbReference type="EMBL" id="QWLN02007868">
    <property type="protein sequence ID" value="TEA35093.1"/>
    <property type="molecule type" value="Genomic_DNA"/>
</dbReference>
<protein>
    <recommendedName>
        <fullName evidence="8">C2H2-type domain-containing protein</fullName>
    </recommendedName>
</protein>
<evidence type="ECO:0000256" key="2">
    <source>
        <dbReference type="ARBA" id="ARBA00022723"/>
    </source>
</evidence>
<comment type="similarity">
    <text evidence="1">Belongs to the krueppel C2H2-type zinc-finger protein family.</text>
</comment>
<dbReference type="SUPFAM" id="SSF57667">
    <property type="entry name" value="beta-beta-alpha zinc fingers"/>
    <property type="match status" value="1"/>
</dbReference>
<feature type="non-terminal residue" evidence="6">
    <location>
        <position position="1"/>
    </location>
</feature>